<evidence type="ECO:0000256" key="1">
    <source>
        <dbReference type="SAM" id="Coils"/>
    </source>
</evidence>
<accession>A0A173TT01</accession>
<protein>
    <submittedName>
        <fullName evidence="3">Transcriptional regulator</fullName>
    </submittedName>
</protein>
<reference evidence="6 8" key="2">
    <citation type="journal article" date="2019" name="Nat. Med.">
        <title>A library of human gut bacterial isolates paired with longitudinal multiomics data enables mechanistic microbiome research.</title>
        <authorList>
            <person name="Poyet M."/>
            <person name="Groussin M."/>
            <person name="Gibbons S.M."/>
            <person name="Avila-Pacheco J."/>
            <person name="Jiang X."/>
            <person name="Kearney S.M."/>
            <person name="Perrotta A.R."/>
            <person name="Berdy B."/>
            <person name="Zhao S."/>
            <person name="Lieberman T.D."/>
            <person name="Swanson P.K."/>
            <person name="Smith M."/>
            <person name="Roesemann S."/>
            <person name="Alexander J.E."/>
            <person name="Rich S.A."/>
            <person name="Livny J."/>
            <person name="Vlamakis H."/>
            <person name="Clish C."/>
            <person name="Bullock K."/>
            <person name="Deik A."/>
            <person name="Scott J."/>
            <person name="Pierce K.A."/>
            <person name="Xavier R.J."/>
            <person name="Alm E.J."/>
        </authorList>
    </citation>
    <scope>NUCLEOTIDE SEQUENCE [LARGE SCALE GENOMIC DNA]</scope>
    <source>
        <strain evidence="6 8">BIOML-A9</strain>
    </source>
</reference>
<evidence type="ECO:0000313" key="4">
    <source>
        <dbReference type="EMBL" id="MDB9004725.1"/>
    </source>
</evidence>
<keyword evidence="1" id="KW-0175">Coiled coil</keyword>
<evidence type="ECO:0000313" key="6">
    <source>
        <dbReference type="EMBL" id="MRY92903.1"/>
    </source>
</evidence>
<dbReference type="Proteomes" id="UP000461276">
    <property type="component" value="Unassembled WGS sequence"/>
</dbReference>
<dbReference type="AlphaFoldDB" id="A0A173TT01"/>
<organism evidence="2 7">
    <name type="scientific">Parabacteroides distasonis</name>
    <dbReference type="NCBI Taxonomy" id="823"/>
    <lineage>
        <taxon>Bacteria</taxon>
        <taxon>Pseudomonadati</taxon>
        <taxon>Bacteroidota</taxon>
        <taxon>Bacteroidia</taxon>
        <taxon>Bacteroidales</taxon>
        <taxon>Tannerellaceae</taxon>
        <taxon>Parabacteroides</taxon>
    </lineage>
</organism>
<dbReference type="EMBL" id="JAJCNI010000004">
    <property type="protein sequence ID" value="MCB6517198.1"/>
    <property type="molecule type" value="Genomic_DNA"/>
</dbReference>
<dbReference type="Proteomes" id="UP000095591">
    <property type="component" value="Unassembled WGS sequence"/>
</dbReference>
<evidence type="ECO:0000313" key="5">
    <source>
        <dbReference type="EMBL" id="MDB9138162.1"/>
    </source>
</evidence>
<dbReference type="RefSeq" id="WP_009276446.1">
    <property type="nucleotide sequence ID" value="NZ_CACRUW010000001.1"/>
</dbReference>
<reference evidence="4" key="4">
    <citation type="submission" date="2023-01" db="EMBL/GenBank/DDBJ databases">
        <title>Human gut microbiome strain richness.</title>
        <authorList>
            <person name="Chen-Liaw A."/>
        </authorList>
    </citation>
    <scope>NUCLEOTIDE SEQUENCE</scope>
    <source>
        <strain evidence="5">D35st1_E5_D35t1_190705</strain>
        <strain evidence="4">RTP21484st1_E5_RTP21484_190118</strain>
    </source>
</reference>
<dbReference type="Proteomes" id="UP001210126">
    <property type="component" value="Unassembled WGS sequence"/>
</dbReference>
<feature type="coiled-coil region" evidence="1">
    <location>
        <begin position="160"/>
        <end position="194"/>
    </location>
</feature>
<evidence type="ECO:0000313" key="2">
    <source>
        <dbReference type="EMBL" id="CUN05326.1"/>
    </source>
</evidence>
<evidence type="ECO:0000313" key="7">
    <source>
        <dbReference type="Proteomes" id="UP000095591"/>
    </source>
</evidence>
<dbReference type="EMBL" id="CYXP01000003">
    <property type="protein sequence ID" value="CUN05326.1"/>
    <property type="molecule type" value="Genomic_DNA"/>
</dbReference>
<evidence type="ECO:0000313" key="8">
    <source>
        <dbReference type="Proteomes" id="UP000461276"/>
    </source>
</evidence>
<dbReference type="EMBL" id="JAQMPX010000044">
    <property type="protein sequence ID" value="MDB9138162.1"/>
    <property type="molecule type" value="Genomic_DNA"/>
</dbReference>
<dbReference type="SUPFAM" id="SSF47789">
    <property type="entry name" value="C-terminal domain of RNA polymerase alpha subunit"/>
    <property type="match status" value="1"/>
</dbReference>
<dbReference type="Gene3D" id="1.10.150.20">
    <property type="entry name" value="5' to 3' exonuclease, C-terminal subdomain"/>
    <property type="match status" value="1"/>
</dbReference>
<reference evidence="3" key="3">
    <citation type="submission" date="2021-10" db="EMBL/GenBank/DDBJ databases">
        <title>Collection of gut derived symbiotic bacterial strains cultured from healthy donors.</title>
        <authorList>
            <person name="Lin H."/>
            <person name="Littmann E."/>
            <person name="Kohout C."/>
            <person name="Pamer E.G."/>
        </authorList>
    </citation>
    <scope>NUCLEOTIDE SEQUENCE</scope>
    <source>
        <strain evidence="3">DFI.2.94</strain>
    </source>
</reference>
<dbReference type="Proteomes" id="UP001211522">
    <property type="component" value="Unassembled WGS sequence"/>
</dbReference>
<reference evidence="2 7" key="1">
    <citation type="submission" date="2015-09" db="EMBL/GenBank/DDBJ databases">
        <authorList>
            <consortium name="Pathogen Informatics"/>
        </authorList>
    </citation>
    <scope>NUCLEOTIDE SEQUENCE [LARGE SCALE GENOMIC DNA]</scope>
    <source>
        <strain evidence="2 7">2789STDY5608872</strain>
    </source>
</reference>
<gene>
    <name evidence="2" type="ORF">ERS852429_01725</name>
    <name evidence="6" type="ORF">GKD67_06630</name>
    <name evidence="3" type="ORF">LI194_05220</name>
    <name evidence="4" type="ORF">PN599_06905</name>
    <name evidence="5" type="ORF">PN612_06500</name>
</gene>
<sequence length="301" mass="35079">MPELISIEEAARITGFPYEEIEDWVKSRKITSFHTRTGTRMVDPENLRDFIAHIEHLGIQKLYLQLVIQDKEEEADEIIAQYDDYLFCLRSLKNISPLLKQIIAELSTFIDDKQDRYIFTEITSGAKILDVAKRCDISYDRMCYRYKNIVLRLQENTGFLAEYKKTISCQDLEIERLRLEKRNMEYELRTLYKAVLKSGLSLDAPKSSFDIPTDAARRISLPVTSLTLSPYIRKCLQKLELETMEDLLRYARKKGLDSLLKIPGFGPLGLDQLKFQLEKHKIMNKAGDSDLYQYIINEPDS</sequence>
<dbReference type="Proteomes" id="UP001198806">
    <property type="component" value="Unassembled WGS sequence"/>
</dbReference>
<name>A0A173TT01_PARDI</name>
<dbReference type="EMBL" id="JAQMPJ010000004">
    <property type="protein sequence ID" value="MDB9004725.1"/>
    <property type="molecule type" value="Genomic_DNA"/>
</dbReference>
<dbReference type="EMBL" id="WKMY01000003">
    <property type="protein sequence ID" value="MRY92903.1"/>
    <property type="molecule type" value="Genomic_DNA"/>
</dbReference>
<evidence type="ECO:0000313" key="3">
    <source>
        <dbReference type="EMBL" id="MCB6517198.1"/>
    </source>
</evidence>
<proteinExistence type="predicted"/>